<keyword evidence="5" id="KW-1185">Reference proteome</keyword>
<dbReference type="SUPFAM" id="SSF52172">
    <property type="entry name" value="CheY-like"/>
    <property type="match status" value="1"/>
</dbReference>
<reference evidence="4 5" key="1">
    <citation type="submission" date="2021-01" db="EMBL/GenBank/DDBJ databases">
        <title>Belnapia mucosa sp. nov. and Belnapia arida sp. nov., isolated from the Tabernas Desert (Almeria, Spain).</title>
        <authorList>
            <person name="Molina-Menor E."/>
            <person name="Vidal-Verdu A."/>
            <person name="Calonge A."/>
            <person name="Satari L."/>
            <person name="Pereto J."/>
            <person name="Porcar M."/>
        </authorList>
    </citation>
    <scope>NUCLEOTIDE SEQUENCE [LARGE SCALE GENOMIC DNA]</scope>
    <source>
        <strain evidence="4 5">T18</strain>
    </source>
</reference>
<proteinExistence type="predicted"/>
<feature type="domain" description="Response regulatory" evidence="3">
    <location>
        <begin position="1"/>
        <end position="83"/>
    </location>
</feature>
<evidence type="ECO:0000256" key="2">
    <source>
        <dbReference type="PROSITE-ProRule" id="PRU00169"/>
    </source>
</evidence>
<dbReference type="Gene3D" id="3.40.50.2300">
    <property type="match status" value="1"/>
</dbReference>
<evidence type="ECO:0000256" key="1">
    <source>
        <dbReference type="ARBA" id="ARBA00022553"/>
    </source>
</evidence>
<dbReference type="PANTHER" id="PTHR44591">
    <property type="entry name" value="STRESS RESPONSE REGULATOR PROTEIN 1"/>
    <property type="match status" value="1"/>
</dbReference>
<dbReference type="InterPro" id="IPR050595">
    <property type="entry name" value="Bact_response_regulator"/>
</dbReference>
<sequence length="83" mass="9009">MLVVEDEPAVLDMAVESLRELGYGTLAARDAAEALEHLQSGERIDVLFSDVVMPGGVDGIQLAERARRLRPDLRILLTSGYSA</sequence>
<feature type="modified residue" description="4-aspartylphosphate" evidence="2">
    <location>
        <position position="50"/>
    </location>
</feature>
<name>A0ABS1UDR7_9PROT</name>
<evidence type="ECO:0000313" key="5">
    <source>
        <dbReference type="Proteomes" id="UP000660885"/>
    </source>
</evidence>
<dbReference type="Pfam" id="PF00072">
    <property type="entry name" value="Response_reg"/>
    <property type="match status" value="1"/>
</dbReference>
<keyword evidence="1 2" id="KW-0597">Phosphoprotein</keyword>
<evidence type="ECO:0000313" key="4">
    <source>
        <dbReference type="EMBL" id="MBL6082849.1"/>
    </source>
</evidence>
<dbReference type="PANTHER" id="PTHR44591:SF21">
    <property type="entry name" value="TWO-COMPONENT RESPONSE REGULATOR"/>
    <property type="match status" value="1"/>
</dbReference>
<feature type="non-terminal residue" evidence="4">
    <location>
        <position position="83"/>
    </location>
</feature>
<dbReference type="Proteomes" id="UP000660885">
    <property type="component" value="Unassembled WGS sequence"/>
</dbReference>
<accession>A0ABS1UDR7</accession>
<dbReference type="EMBL" id="JAETWB010000215">
    <property type="protein sequence ID" value="MBL6082849.1"/>
    <property type="molecule type" value="Genomic_DNA"/>
</dbReference>
<gene>
    <name evidence="4" type="ORF">JMJ56_33455</name>
</gene>
<protein>
    <submittedName>
        <fullName evidence="4">Response regulator</fullName>
    </submittedName>
</protein>
<organism evidence="4 5">
    <name type="scientific">Belnapia arida</name>
    <dbReference type="NCBI Taxonomy" id="2804533"/>
    <lineage>
        <taxon>Bacteria</taxon>
        <taxon>Pseudomonadati</taxon>
        <taxon>Pseudomonadota</taxon>
        <taxon>Alphaproteobacteria</taxon>
        <taxon>Acetobacterales</taxon>
        <taxon>Roseomonadaceae</taxon>
        <taxon>Belnapia</taxon>
    </lineage>
</organism>
<dbReference type="InterPro" id="IPR011006">
    <property type="entry name" value="CheY-like_superfamily"/>
</dbReference>
<dbReference type="PROSITE" id="PS50110">
    <property type="entry name" value="RESPONSE_REGULATORY"/>
    <property type="match status" value="1"/>
</dbReference>
<evidence type="ECO:0000259" key="3">
    <source>
        <dbReference type="PROSITE" id="PS50110"/>
    </source>
</evidence>
<comment type="caution">
    <text evidence="4">The sequence shown here is derived from an EMBL/GenBank/DDBJ whole genome shotgun (WGS) entry which is preliminary data.</text>
</comment>
<dbReference type="InterPro" id="IPR001789">
    <property type="entry name" value="Sig_transdc_resp-reg_receiver"/>
</dbReference>